<sequence length="124" mass="14412">MDRQLTSRGHARPLRHCRDSSREAPRENRSNFRHGGRDFPSKTLPRTDDDSELWDGARWPVNDKCAQRDRRSVQDFVRSPSGYGDHYKETASRKEAFFPRRGQYYVGSDRPIVKVTVFAILGLC</sequence>
<dbReference type="AlphaFoldDB" id="A0A4U6X0A9"/>
<dbReference type="EMBL" id="PJEX01000717">
    <property type="protein sequence ID" value="TKW48798.1"/>
    <property type="molecule type" value="Genomic_DNA"/>
</dbReference>
<reference evidence="2 3" key="1">
    <citation type="journal article" date="2019" name="PLoS ONE">
        <title>Comparative genome analysis indicates high evolutionary potential of pathogenicity genes in Colletotrichum tanaceti.</title>
        <authorList>
            <person name="Lelwala R.V."/>
            <person name="Korhonen P.K."/>
            <person name="Young N.D."/>
            <person name="Scott J.B."/>
            <person name="Ades P.A."/>
            <person name="Gasser R.B."/>
            <person name="Taylor P.W.J."/>
        </authorList>
    </citation>
    <scope>NUCLEOTIDE SEQUENCE [LARGE SCALE GENOMIC DNA]</scope>
    <source>
        <strain evidence="2">BRIP57314</strain>
    </source>
</reference>
<keyword evidence="3" id="KW-1185">Reference proteome</keyword>
<evidence type="ECO:0000313" key="3">
    <source>
        <dbReference type="Proteomes" id="UP000310108"/>
    </source>
</evidence>
<dbReference type="Proteomes" id="UP000310108">
    <property type="component" value="Unassembled WGS sequence"/>
</dbReference>
<feature type="region of interest" description="Disordered" evidence="1">
    <location>
        <begin position="1"/>
        <end position="51"/>
    </location>
</feature>
<comment type="caution">
    <text evidence="2">The sequence shown here is derived from an EMBL/GenBank/DDBJ whole genome shotgun (WGS) entry which is preliminary data.</text>
</comment>
<gene>
    <name evidence="2" type="ORF">CTA1_6271</name>
</gene>
<name>A0A4U6X0A9_9PEZI</name>
<evidence type="ECO:0000313" key="2">
    <source>
        <dbReference type="EMBL" id="TKW48798.1"/>
    </source>
</evidence>
<protein>
    <submittedName>
        <fullName evidence="2">Uncharacterized protein</fullName>
    </submittedName>
</protein>
<organism evidence="2 3">
    <name type="scientific">Colletotrichum tanaceti</name>
    <dbReference type="NCBI Taxonomy" id="1306861"/>
    <lineage>
        <taxon>Eukaryota</taxon>
        <taxon>Fungi</taxon>
        <taxon>Dikarya</taxon>
        <taxon>Ascomycota</taxon>
        <taxon>Pezizomycotina</taxon>
        <taxon>Sordariomycetes</taxon>
        <taxon>Hypocreomycetidae</taxon>
        <taxon>Glomerellales</taxon>
        <taxon>Glomerellaceae</taxon>
        <taxon>Colletotrichum</taxon>
        <taxon>Colletotrichum destructivum species complex</taxon>
    </lineage>
</organism>
<proteinExistence type="predicted"/>
<evidence type="ECO:0000256" key="1">
    <source>
        <dbReference type="SAM" id="MobiDB-lite"/>
    </source>
</evidence>
<accession>A0A4U6X0A9</accession>
<feature type="compositionally biased region" description="Basic and acidic residues" evidence="1">
    <location>
        <begin position="16"/>
        <end position="48"/>
    </location>
</feature>